<dbReference type="PANTHER" id="PTHR43528:SF1">
    <property type="entry name" value="ALPHA-KETOGLUTARATE PERMEASE"/>
    <property type="match status" value="1"/>
</dbReference>
<evidence type="ECO:0000256" key="4">
    <source>
        <dbReference type="ARBA" id="ARBA00022847"/>
    </source>
</evidence>
<feature type="transmembrane region" description="Helical" evidence="5">
    <location>
        <begin position="86"/>
        <end position="104"/>
    </location>
</feature>
<keyword evidence="3" id="KW-1003">Cell membrane</keyword>
<keyword evidence="5" id="KW-1133">Transmembrane helix</keyword>
<keyword evidence="2" id="KW-0813">Transport</keyword>
<dbReference type="InterPro" id="IPR020846">
    <property type="entry name" value="MFS_dom"/>
</dbReference>
<feature type="transmembrane region" description="Helical" evidence="5">
    <location>
        <begin position="110"/>
        <end position="131"/>
    </location>
</feature>
<evidence type="ECO:0000256" key="3">
    <source>
        <dbReference type="ARBA" id="ARBA00022475"/>
    </source>
</evidence>
<dbReference type="PANTHER" id="PTHR43528">
    <property type="entry name" value="ALPHA-KETOGLUTARATE PERMEASE"/>
    <property type="match status" value="1"/>
</dbReference>
<name>A0AA37BQV5_9ARCH</name>
<organism evidence="7 8">
    <name type="scientific">Thermogymnomonas acidicola</name>
    <dbReference type="NCBI Taxonomy" id="399579"/>
    <lineage>
        <taxon>Archaea</taxon>
        <taxon>Methanobacteriati</taxon>
        <taxon>Thermoplasmatota</taxon>
        <taxon>Thermoplasmata</taxon>
        <taxon>Thermoplasmatales</taxon>
        <taxon>Thermogymnomonas</taxon>
    </lineage>
</organism>
<feature type="domain" description="Major facilitator superfamily (MFS) profile" evidence="6">
    <location>
        <begin position="13"/>
        <end position="428"/>
    </location>
</feature>
<feature type="transmembrane region" description="Helical" evidence="5">
    <location>
        <begin position="309"/>
        <end position="330"/>
    </location>
</feature>
<evidence type="ECO:0000313" key="8">
    <source>
        <dbReference type="Proteomes" id="UP000632195"/>
    </source>
</evidence>
<reference evidence="7" key="1">
    <citation type="journal article" date="2014" name="Int. J. Syst. Evol. Microbiol.">
        <title>Complete genome sequence of Corynebacterium casei LMG S-19264T (=DSM 44701T), isolated from a smear-ripened cheese.</title>
        <authorList>
            <consortium name="US DOE Joint Genome Institute (JGI-PGF)"/>
            <person name="Walter F."/>
            <person name="Albersmeier A."/>
            <person name="Kalinowski J."/>
            <person name="Ruckert C."/>
        </authorList>
    </citation>
    <scope>NUCLEOTIDE SEQUENCE</scope>
    <source>
        <strain evidence="7">JCM 13583</strain>
    </source>
</reference>
<feature type="transmembrane region" description="Helical" evidence="5">
    <location>
        <begin position="399"/>
        <end position="419"/>
    </location>
</feature>
<evidence type="ECO:0000256" key="2">
    <source>
        <dbReference type="ARBA" id="ARBA00022448"/>
    </source>
</evidence>
<dbReference type="AlphaFoldDB" id="A0AA37BQV5"/>
<keyword evidence="5" id="KW-0812">Transmembrane</keyword>
<dbReference type="Pfam" id="PF07690">
    <property type="entry name" value="MFS_1"/>
    <property type="match status" value="1"/>
</dbReference>
<dbReference type="InterPro" id="IPR011701">
    <property type="entry name" value="MFS"/>
</dbReference>
<feature type="transmembrane region" description="Helical" evidence="5">
    <location>
        <begin position="152"/>
        <end position="174"/>
    </location>
</feature>
<dbReference type="SUPFAM" id="SSF103473">
    <property type="entry name" value="MFS general substrate transporter"/>
    <property type="match status" value="1"/>
</dbReference>
<dbReference type="RefSeq" id="WP_188679924.1">
    <property type="nucleotide sequence ID" value="NZ_BMNY01000001.1"/>
</dbReference>
<feature type="transmembrane region" description="Helical" evidence="5">
    <location>
        <begin position="369"/>
        <end position="393"/>
    </location>
</feature>
<dbReference type="InterPro" id="IPR051084">
    <property type="entry name" value="H+-coupled_symporters"/>
</dbReference>
<dbReference type="EMBL" id="BMNY01000001">
    <property type="protein sequence ID" value="GGM69454.1"/>
    <property type="molecule type" value="Genomic_DNA"/>
</dbReference>
<evidence type="ECO:0000313" key="7">
    <source>
        <dbReference type="EMBL" id="GGM69454.1"/>
    </source>
</evidence>
<dbReference type="Gene3D" id="1.20.1250.20">
    <property type="entry name" value="MFS general substrate transporter like domains"/>
    <property type="match status" value="2"/>
</dbReference>
<keyword evidence="8" id="KW-1185">Reference proteome</keyword>
<feature type="transmembrane region" description="Helical" evidence="5">
    <location>
        <begin position="282"/>
        <end position="302"/>
    </location>
</feature>
<sequence>MQGTGASREGWVQVISAYAGWLMDGYTTIAYALAAVTLSSLFFPSRIGFFGLIATFGGLASEEVARPVGAVILGNFLGDRVGRKSMLTLTILGFSLFSAAKGLLPTYSTAGFLAPLLLYILLFAEGLFAGAEYGGGTALSMESVPARIRGPVGAFVQSGYGTGFFIVSFVYAALSTHYGQAGFTAMGWRILFFTTAVPGLLTLAIRAAARESGVFSDMKERQEIEKEPVSALFTRGWAPLAFSLVLTSGLLFINAATFTFYPSLLSILHPGISGSLVGTYSAYINLVSLFGVWLGGLIALMVPGRRVAMLVYGLTFTVTVYPTAFFAFHGTPSLDLAMFSVQAFFEAMVFSTLPAFLSETFSKKYRATGVGFAYNGGGVMAGFAISIVLYTSVLVKSLFTAWTMWLLIAGAVMLVGTALSKETWKRGGEDAITW</sequence>
<evidence type="ECO:0000256" key="1">
    <source>
        <dbReference type="ARBA" id="ARBA00004651"/>
    </source>
</evidence>
<dbReference type="GO" id="GO:0005886">
    <property type="term" value="C:plasma membrane"/>
    <property type="evidence" value="ECO:0007669"/>
    <property type="project" value="UniProtKB-SubCell"/>
</dbReference>
<evidence type="ECO:0000259" key="6">
    <source>
        <dbReference type="PROSITE" id="PS50850"/>
    </source>
</evidence>
<keyword evidence="5" id="KW-0472">Membrane</keyword>
<feature type="transmembrane region" description="Helical" evidence="5">
    <location>
        <begin position="240"/>
        <end position="262"/>
    </location>
</feature>
<feature type="transmembrane region" description="Helical" evidence="5">
    <location>
        <begin position="336"/>
        <end position="357"/>
    </location>
</feature>
<feature type="transmembrane region" description="Helical" evidence="5">
    <location>
        <begin position="25"/>
        <end position="43"/>
    </location>
</feature>
<feature type="transmembrane region" description="Helical" evidence="5">
    <location>
        <begin position="186"/>
        <end position="209"/>
    </location>
</feature>
<dbReference type="InterPro" id="IPR036259">
    <property type="entry name" value="MFS_trans_sf"/>
</dbReference>
<dbReference type="GO" id="GO:0015293">
    <property type="term" value="F:symporter activity"/>
    <property type="evidence" value="ECO:0007669"/>
    <property type="project" value="UniProtKB-KW"/>
</dbReference>
<dbReference type="Proteomes" id="UP000632195">
    <property type="component" value="Unassembled WGS sequence"/>
</dbReference>
<protein>
    <submittedName>
        <fullName evidence="7">MFS transporter</fullName>
    </submittedName>
</protein>
<comment type="caution">
    <text evidence="7">The sequence shown here is derived from an EMBL/GenBank/DDBJ whole genome shotgun (WGS) entry which is preliminary data.</text>
</comment>
<gene>
    <name evidence="7" type="ORF">GCM10007108_04420</name>
</gene>
<accession>A0AA37BQV5</accession>
<dbReference type="PROSITE" id="PS50850">
    <property type="entry name" value="MFS"/>
    <property type="match status" value="1"/>
</dbReference>
<evidence type="ECO:0000256" key="5">
    <source>
        <dbReference type="SAM" id="Phobius"/>
    </source>
</evidence>
<keyword evidence="4" id="KW-0769">Symport</keyword>
<proteinExistence type="predicted"/>
<reference evidence="7" key="2">
    <citation type="submission" date="2022-09" db="EMBL/GenBank/DDBJ databases">
        <authorList>
            <person name="Sun Q."/>
            <person name="Ohkuma M."/>
        </authorList>
    </citation>
    <scope>NUCLEOTIDE SEQUENCE</scope>
    <source>
        <strain evidence="7">JCM 13583</strain>
    </source>
</reference>
<comment type="subcellular location">
    <subcellularLocation>
        <location evidence="1">Cell membrane</location>
        <topology evidence="1">Multi-pass membrane protein</topology>
    </subcellularLocation>
</comment>